<accession>A0ACA9RU74</accession>
<reference evidence="1" key="1">
    <citation type="submission" date="2021-06" db="EMBL/GenBank/DDBJ databases">
        <authorList>
            <person name="Kallberg Y."/>
            <person name="Tangrot J."/>
            <person name="Rosling A."/>
        </authorList>
    </citation>
    <scope>NUCLEOTIDE SEQUENCE</scope>
    <source>
        <strain evidence="1">MA461A</strain>
    </source>
</reference>
<sequence length="109" mass="12493">SYDFGSLLSDYLSPELISLAKKLRCQNNCDEKDPNRDWCQNCGPKYGRCPICNEENSYKDRCKSCEWTKSKPKNPKTGLCPDYKNTLYSDSGCLVALKEFPSDEVFLDE</sequence>
<comment type="caution">
    <text evidence="1">The sequence shown here is derived from an EMBL/GenBank/DDBJ whole genome shotgun (WGS) entry which is preliminary data.</text>
</comment>
<proteinExistence type="predicted"/>
<dbReference type="EMBL" id="CAJVQC010072255">
    <property type="protein sequence ID" value="CAG8811334.1"/>
    <property type="molecule type" value="Genomic_DNA"/>
</dbReference>
<gene>
    <name evidence="1" type="ORF">RPERSI_LOCUS23281</name>
</gene>
<feature type="non-terminal residue" evidence="1">
    <location>
        <position position="109"/>
    </location>
</feature>
<dbReference type="Proteomes" id="UP000789920">
    <property type="component" value="Unassembled WGS sequence"/>
</dbReference>
<evidence type="ECO:0000313" key="1">
    <source>
        <dbReference type="EMBL" id="CAG8811334.1"/>
    </source>
</evidence>
<feature type="non-terminal residue" evidence="1">
    <location>
        <position position="1"/>
    </location>
</feature>
<protein>
    <submittedName>
        <fullName evidence="1">21709_t:CDS:1</fullName>
    </submittedName>
</protein>
<evidence type="ECO:0000313" key="2">
    <source>
        <dbReference type="Proteomes" id="UP000789920"/>
    </source>
</evidence>
<name>A0ACA9RU74_9GLOM</name>
<organism evidence="1 2">
    <name type="scientific">Racocetra persica</name>
    <dbReference type="NCBI Taxonomy" id="160502"/>
    <lineage>
        <taxon>Eukaryota</taxon>
        <taxon>Fungi</taxon>
        <taxon>Fungi incertae sedis</taxon>
        <taxon>Mucoromycota</taxon>
        <taxon>Glomeromycotina</taxon>
        <taxon>Glomeromycetes</taxon>
        <taxon>Diversisporales</taxon>
        <taxon>Gigasporaceae</taxon>
        <taxon>Racocetra</taxon>
    </lineage>
</organism>
<keyword evidence="2" id="KW-1185">Reference proteome</keyword>